<feature type="domain" description="Asparaginase/glutaminase C-terminal" evidence="7">
    <location>
        <begin position="216"/>
        <end position="305"/>
    </location>
</feature>
<accession>A0A7G9RVH7</accession>
<evidence type="ECO:0000256" key="1">
    <source>
        <dbReference type="ARBA" id="ARBA00010518"/>
    </source>
</evidence>
<evidence type="ECO:0000313" key="9">
    <source>
        <dbReference type="Proteomes" id="UP000515811"/>
    </source>
</evidence>
<dbReference type="Pfam" id="PF17763">
    <property type="entry name" value="Asparaginase_C"/>
    <property type="match status" value="1"/>
</dbReference>
<keyword evidence="9" id="KW-1185">Reference proteome</keyword>
<dbReference type="Proteomes" id="UP000515811">
    <property type="component" value="Chromosome"/>
</dbReference>
<evidence type="ECO:0000256" key="3">
    <source>
        <dbReference type="PIRSR" id="PIRSR001220-1"/>
    </source>
</evidence>
<evidence type="ECO:0000256" key="5">
    <source>
        <dbReference type="PROSITE-ProRule" id="PRU10100"/>
    </source>
</evidence>
<comment type="similarity">
    <text evidence="1">Belongs to the asparaginase 1 family.</text>
</comment>
<evidence type="ECO:0000259" key="6">
    <source>
        <dbReference type="Pfam" id="PF00710"/>
    </source>
</evidence>
<name>A0A7G9RVH7_9BURK</name>
<sequence>MGTGGTIAGTSSVAGANTGYTAAQIGVADLIDAVPALRDVATGGLVAEQVAQLDSKDMTHDVWLRLARHCAQHLADPDVQGVVVTHGTDTLEETAWFLQQVLRPVKPLVLCSAMRPATAMAPDGPQNLLDAAVVAMEPTASGVLCVAAGEIHGAREVSKIHPLRLHAFSSGDLGPLGFIEERRVRWARNLPPERPHDAAPGELVRTLPEADLWPSVEIVMSHAGVTGALVKALVEQGVDGVIVAATGNGTVNVELEKALEAAEEEGVVVRIASRCAQGQMLSDPGARWASANGLSPVKARISLLLDLIDDDLAAQEEDAAGPG</sequence>
<organism evidence="8 9">
    <name type="scientific">Diaphorobacter ruginosibacter</name>
    <dbReference type="NCBI Taxonomy" id="1715720"/>
    <lineage>
        <taxon>Bacteria</taxon>
        <taxon>Pseudomonadati</taxon>
        <taxon>Pseudomonadota</taxon>
        <taxon>Betaproteobacteria</taxon>
        <taxon>Burkholderiales</taxon>
        <taxon>Comamonadaceae</taxon>
        <taxon>Diaphorobacter</taxon>
    </lineage>
</organism>
<dbReference type="EMBL" id="CP060714">
    <property type="protein sequence ID" value="QNN59602.1"/>
    <property type="molecule type" value="Genomic_DNA"/>
</dbReference>
<dbReference type="InterPro" id="IPR027475">
    <property type="entry name" value="Asparaginase/glutaminase_AS2"/>
</dbReference>
<dbReference type="PANTHER" id="PTHR11707">
    <property type="entry name" value="L-ASPARAGINASE"/>
    <property type="match status" value="1"/>
</dbReference>
<dbReference type="InterPro" id="IPR006034">
    <property type="entry name" value="Asparaginase/glutaminase-like"/>
</dbReference>
<feature type="active site" evidence="5">
    <location>
        <position position="88"/>
    </location>
</feature>
<reference evidence="8 9" key="1">
    <citation type="submission" date="2020-08" db="EMBL/GenBank/DDBJ databases">
        <title>Genome sequence of Diaphorobacter ruginosibacter DSM 27467T.</title>
        <authorList>
            <person name="Hyun D.-W."/>
            <person name="Bae J.-W."/>
        </authorList>
    </citation>
    <scope>NUCLEOTIDE SEQUENCE [LARGE SCALE GENOMIC DNA]</scope>
    <source>
        <strain evidence="8 9">DSM 27467</strain>
    </source>
</reference>
<dbReference type="PROSITE" id="PS51732">
    <property type="entry name" value="ASN_GLN_ASE_3"/>
    <property type="match status" value="1"/>
</dbReference>
<evidence type="ECO:0000256" key="4">
    <source>
        <dbReference type="PIRSR" id="PIRSR001220-2"/>
    </source>
</evidence>
<dbReference type="GO" id="GO:0006528">
    <property type="term" value="P:asparagine metabolic process"/>
    <property type="evidence" value="ECO:0007669"/>
    <property type="project" value="InterPro"/>
</dbReference>
<gene>
    <name evidence="8" type="ORF">H9K76_12195</name>
</gene>
<dbReference type="InterPro" id="IPR037152">
    <property type="entry name" value="L-asparaginase_N_sf"/>
</dbReference>
<feature type="binding site" evidence="4">
    <location>
        <begin position="88"/>
        <end position="89"/>
    </location>
    <ligand>
        <name>substrate</name>
    </ligand>
</feature>
<protein>
    <submittedName>
        <fullName evidence="8">Asparaginase</fullName>
    </submittedName>
</protein>
<feature type="domain" description="L-asparaginase N-terminal" evidence="6">
    <location>
        <begin position="2"/>
        <end position="189"/>
    </location>
</feature>
<keyword evidence="2" id="KW-0378">Hydrolase</keyword>
<dbReference type="InterPro" id="IPR040919">
    <property type="entry name" value="Asparaginase_C"/>
</dbReference>
<dbReference type="PIRSF" id="PIRSF500176">
    <property type="entry name" value="L_ASNase"/>
    <property type="match status" value="1"/>
</dbReference>
<feature type="binding site" evidence="4">
    <location>
        <position position="55"/>
    </location>
    <ligand>
        <name>substrate</name>
    </ligand>
</feature>
<dbReference type="SUPFAM" id="SSF53774">
    <property type="entry name" value="Glutaminase/Asparaginase"/>
    <property type="match status" value="1"/>
</dbReference>
<dbReference type="CDD" id="cd08964">
    <property type="entry name" value="L-asparaginase_II"/>
    <property type="match status" value="1"/>
</dbReference>
<evidence type="ECO:0000313" key="8">
    <source>
        <dbReference type="EMBL" id="QNN59602.1"/>
    </source>
</evidence>
<dbReference type="InterPro" id="IPR027473">
    <property type="entry name" value="L-asparaginase_C"/>
</dbReference>
<dbReference type="InterPro" id="IPR004550">
    <property type="entry name" value="AsnASE_II"/>
</dbReference>
<dbReference type="PRINTS" id="PR00139">
    <property type="entry name" value="ASNGLNASE"/>
</dbReference>
<dbReference type="PROSITE" id="PS00917">
    <property type="entry name" value="ASN_GLN_ASE_2"/>
    <property type="match status" value="1"/>
</dbReference>
<dbReference type="SMART" id="SM00870">
    <property type="entry name" value="Asparaginase"/>
    <property type="match status" value="1"/>
</dbReference>
<proteinExistence type="inferred from homology"/>
<dbReference type="PIRSF" id="PIRSF001220">
    <property type="entry name" value="L-ASNase_gatD"/>
    <property type="match status" value="1"/>
</dbReference>
<dbReference type="AlphaFoldDB" id="A0A7G9RVH7"/>
<dbReference type="FunFam" id="3.40.50.1170:FF:000001">
    <property type="entry name" value="L-asparaginase 2"/>
    <property type="match status" value="1"/>
</dbReference>
<dbReference type="KEGG" id="drg:H9K76_12195"/>
<evidence type="ECO:0000259" key="7">
    <source>
        <dbReference type="Pfam" id="PF17763"/>
    </source>
</evidence>
<dbReference type="InterPro" id="IPR036152">
    <property type="entry name" value="Asp/glu_Ase-like_sf"/>
</dbReference>
<dbReference type="InterPro" id="IPR027474">
    <property type="entry name" value="L-asparaginase_N"/>
</dbReference>
<dbReference type="Pfam" id="PF00710">
    <property type="entry name" value="Asparaginase"/>
    <property type="match status" value="1"/>
</dbReference>
<evidence type="ECO:0000256" key="2">
    <source>
        <dbReference type="ARBA" id="ARBA00022801"/>
    </source>
</evidence>
<feature type="active site" description="O-isoaspartyl threonine intermediate" evidence="3">
    <location>
        <position position="6"/>
    </location>
</feature>
<dbReference type="Gene3D" id="3.40.50.40">
    <property type="match status" value="1"/>
</dbReference>
<dbReference type="PANTHER" id="PTHR11707:SF28">
    <property type="entry name" value="60 KDA LYSOPHOSPHOLIPASE"/>
    <property type="match status" value="1"/>
</dbReference>
<dbReference type="Gene3D" id="3.40.50.1170">
    <property type="entry name" value="L-asparaginase, N-terminal domain"/>
    <property type="match status" value="1"/>
</dbReference>
<dbReference type="GO" id="GO:0004067">
    <property type="term" value="F:asparaginase activity"/>
    <property type="evidence" value="ECO:0007669"/>
    <property type="project" value="UniProtKB-UniRule"/>
</dbReference>